<proteinExistence type="inferred from homology"/>
<dbReference type="AlphaFoldDB" id="A0A3D8RP68"/>
<gene>
    <name evidence="8" type="ORF">BP5796_06569</name>
</gene>
<dbReference type="GO" id="GO:0016616">
    <property type="term" value="F:oxidoreductase activity, acting on the CH-OH group of donors, NAD or NADP as acceptor"/>
    <property type="evidence" value="ECO:0007669"/>
    <property type="project" value="InterPro"/>
</dbReference>
<evidence type="ECO:0000256" key="3">
    <source>
        <dbReference type="ARBA" id="ARBA00022833"/>
    </source>
</evidence>
<evidence type="ECO:0000256" key="4">
    <source>
        <dbReference type="ARBA" id="ARBA00023002"/>
    </source>
</evidence>
<name>A0A3D8RP68_9HELO</name>
<evidence type="ECO:0000256" key="2">
    <source>
        <dbReference type="ARBA" id="ARBA00022723"/>
    </source>
</evidence>
<comment type="similarity">
    <text evidence="5">Belongs to the zinc-containing alcohol dehydrogenase family.</text>
</comment>
<dbReference type="PROSITE" id="PS00065">
    <property type="entry name" value="D_2_HYDROXYACID_DH_1"/>
    <property type="match status" value="1"/>
</dbReference>
<keyword evidence="3 5" id="KW-0862">Zinc</keyword>
<sequence length="327" mass="34988">MSLAKTKAKLTFLSGTSQSGVIQLRTSERDIGGLEVLVRVTHCGVCATDAHDRVDGCGLGHEGVGVVAQVGGSACLKCRECVSGYRQYCPKSLGQRFGEREQGAFGDFVIKHQDFLNLIPEGIESKYAAPLQCAGATVFEALHAADTKSTDRVGIVGLGGLGHMAVQYAKAMGCEVVVFSSNGLKQEDAMALGAKEFVVVPSQGPIQGVEGVNVLLCCGEMPNFEQYFSALARRATIVPLLIQVEKPLQLPYMPFILPGHRIMASTEACKKNHADVLTFAAKHGIKPWIEEFPMSKQGLSDALDKLEKGEIRYRAVLSTELGTISGS</sequence>
<dbReference type="InterPro" id="IPR013154">
    <property type="entry name" value="ADH-like_N"/>
</dbReference>
<evidence type="ECO:0000256" key="1">
    <source>
        <dbReference type="ARBA" id="ARBA00001947"/>
    </source>
</evidence>
<dbReference type="Pfam" id="PF00107">
    <property type="entry name" value="ADH_zinc_N"/>
    <property type="match status" value="1"/>
</dbReference>
<dbReference type="FunFam" id="3.40.50.720:FF:000022">
    <property type="entry name" value="Cinnamyl alcohol dehydrogenase"/>
    <property type="match status" value="1"/>
</dbReference>
<dbReference type="InterPro" id="IPR013149">
    <property type="entry name" value="ADH-like_C"/>
</dbReference>
<reference evidence="8 9" key="1">
    <citation type="journal article" date="2018" name="IMA Fungus">
        <title>IMA Genome-F 9: Draft genome sequence of Annulohypoxylon stygium, Aspergillus mulundensis, Berkeleyomyces basicola (syn. Thielaviopsis basicola), Ceratocystis smalleyi, two Cercospora beticola strains, Coleophoma cylindrospora, Fusarium fracticaudum, Phialophora cf. hyalina, and Morchella septimelata.</title>
        <authorList>
            <person name="Wingfield B.D."/>
            <person name="Bills G.F."/>
            <person name="Dong Y."/>
            <person name="Huang W."/>
            <person name="Nel W.J."/>
            <person name="Swalarsk-Parry B.S."/>
            <person name="Vaghefi N."/>
            <person name="Wilken P.M."/>
            <person name="An Z."/>
            <person name="de Beer Z.W."/>
            <person name="De Vos L."/>
            <person name="Chen L."/>
            <person name="Duong T.A."/>
            <person name="Gao Y."/>
            <person name="Hammerbacher A."/>
            <person name="Kikkert J.R."/>
            <person name="Li Y."/>
            <person name="Li H."/>
            <person name="Li K."/>
            <person name="Li Q."/>
            <person name="Liu X."/>
            <person name="Ma X."/>
            <person name="Naidoo K."/>
            <person name="Pethybridge S.J."/>
            <person name="Sun J."/>
            <person name="Steenkamp E.T."/>
            <person name="van der Nest M.A."/>
            <person name="van Wyk S."/>
            <person name="Wingfield M.J."/>
            <person name="Xiong C."/>
            <person name="Yue Q."/>
            <person name="Zhang X."/>
        </authorList>
    </citation>
    <scope>NUCLEOTIDE SEQUENCE [LARGE SCALE GENOMIC DNA]</scope>
    <source>
        <strain evidence="8 9">BP5796</strain>
    </source>
</reference>
<protein>
    <submittedName>
        <fullName evidence="8">NADP-dependent alcohol dehydrogenase</fullName>
    </submittedName>
</protein>
<comment type="cofactor">
    <cofactor evidence="1 5">
        <name>Zn(2+)</name>
        <dbReference type="ChEBI" id="CHEBI:29105"/>
    </cofactor>
</comment>
<dbReference type="InterPro" id="IPR011032">
    <property type="entry name" value="GroES-like_sf"/>
</dbReference>
<dbReference type="Gene3D" id="3.90.180.10">
    <property type="entry name" value="Medium-chain alcohol dehydrogenases, catalytic domain"/>
    <property type="match status" value="1"/>
</dbReference>
<keyword evidence="9" id="KW-1185">Reference proteome</keyword>
<feature type="domain" description="Alcohol dehydrogenase-like N-terminal" evidence="7">
    <location>
        <begin position="35"/>
        <end position="120"/>
    </location>
</feature>
<dbReference type="InterPro" id="IPR047109">
    <property type="entry name" value="CAD-like"/>
</dbReference>
<dbReference type="SUPFAM" id="SSF50129">
    <property type="entry name" value="GroES-like"/>
    <property type="match status" value="1"/>
</dbReference>
<dbReference type="Gene3D" id="3.40.50.720">
    <property type="entry name" value="NAD(P)-binding Rossmann-like Domain"/>
    <property type="match status" value="1"/>
</dbReference>
<accession>A0A3D8RP68</accession>
<comment type="caution">
    <text evidence="8">The sequence shown here is derived from an EMBL/GenBank/DDBJ whole genome shotgun (WGS) entry which is preliminary data.</text>
</comment>
<keyword evidence="4" id="KW-0560">Oxidoreductase</keyword>
<dbReference type="InterPro" id="IPR029752">
    <property type="entry name" value="D-isomer_DH_CS1"/>
</dbReference>
<evidence type="ECO:0000313" key="8">
    <source>
        <dbReference type="EMBL" id="RDW75748.1"/>
    </source>
</evidence>
<dbReference type="InterPro" id="IPR036291">
    <property type="entry name" value="NAD(P)-bd_dom_sf"/>
</dbReference>
<keyword evidence="2 5" id="KW-0479">Metal-binding</keyword>
<dbReference type="EMBL" id="PDLN01000009">
    <property type="protein sequence ID" value="RDW75748.1"/>
    <property type="molecule type" value="Genomic_DNA"/>
</dbReference>
<dbReference type="SUPFAM" id="SSF51735">
    <property type="entry name" value="NAD(P)-binding Rossmann-fold domains"/>
    <property type="match status" value="1"/>
</dbReference>
<evidence type="ECO:0000259" key="6">
    <source>
        <dbReference type="Pfam" id="PF00107"/>
    </source>
</evidence>
<dbReference type="PANTHER" id="PTHR42683">
    <property type="entry name" value="ALDEHYDE REDUCTASE"/>
    <property type="match status" value="1"/>
</dbReference>
<dbReference type="PROSITE" id="PS00059">
    <property type="entry name" value="ADH_ZINC"/>
    <property type="match status" value="1"/>
</dbReference>
<dbReference type="Pfam" id="PF08240">
    <property type="entry name" value="ADH_N"/>
    <property type="match status" value="1"/>
</dbReference>
<dbReference type="InterPro" id="IPR002328">
    <property type="entry name" value="ADH_Zn_CS"/>
</dbReference>
<dbReference type="OrthoDB" id="1879366at2759"/>
<dbReference type="Proteomes" id="UP000256328">
    <property type="component" value="Unassembled WGS sequence"/>
</dbReference>
<evidence type="ECO:0000259" key="7">
    <source>
        <dbReference type="Pfam" id="PF08240"/>
    </source>
</evidence>
<feature type="domain" description="Alcohol dehydrogenase-like C-terminal" evidence="6">
    <location>
        <begin position="160"/>
        <end position="274"/>
    </location>
</feature>
<evidence type="ECO:0000256" key="5">
    <source>
        <dbReference type="RuleBase" id="RU361277"/>
    </source>
</evidence>
<evidence type="ECO:0000313" key="9">
    <source>
        <dbReference type="Proteomes" id="UP000256328"/>
    </source>
</evidence>
<organism evidence="8 9">
    <name type="scientific">Coleophoma crateriformis</name>
    <dbReference type="NCBI Taxonomy" id="565419"/>
    <lineage>
        <taxon>Eukaryota</taxon>
        <taxon>Fungi</taxon>
        <taxon>Dikarya</taxon>
        <taxon>Ascomycota</taxon>
        <taxon>Pezizomycotina</taxon>
        <taxon>Leotiomycetes</taxon>
        <taxon>Helotiales</taxon>
        <taxon>Dermateaceae</taxon>
        <taxon>Coleophoma</taxon>
    </lineage>
</organism>
<dbReference type="GO" id="GO:0008270">
    <property type="term" value="F:zinc ion binding"/>
    <property type="evidence" value="ECO:0007669"/>
    <property type="project" value="InterPro"/>
</dbReference>